<feature type="transmembrane region" description="Helical" evidence="1">
    <location>
        <begin position="103"/>
        <end position="124"/>
    </location>
</feature>
<keyword evidence="3" id="KW-1185">Reference proteome</keyword>
<evidence type="ECO:0000256" key="1">
    <source>
        <dbReference type="SAM" id="Phobius"/>
    </source>
</evidence>
<dbReference type="AlphaFoldDB" id="A0A9W9KGT3"/>
<reference evidence="2" key="2">
    <citation type="journal article" date="2023" name="IMA Fungus">
        <title>Comparative genomic study of the Penicillium genus elucidates a diverse pangenome and 15 lateral gene transfer events.</title>
        <authorList>
            <person name="Petersen C."/>
            <person name="Sorensen T."/>
            <person name="Nielsen M.R."/>
            <person name="Sondergaard T.E."/>
            <person name="Sorensen J.L."/>
            <person name="Fitzpatrick D.A."/>
            <person name="Frisvad J.C."/>
            <person name="Nielsen K.L."/>
        </authorList>
    </citation>
    <scope>NUCLEOTIDE SEQUENCE</scope>
    <source>
        <strain evidence="2">IBT 34128</strain>
    </source>
</reference>
<dbReference type="RefSeq" id="XP_056513563.1">
    <property type="nucleotide sequence ID" value="XM_056652496.1"/>
</dbReference>
<comment type="caution">
    <text evidence="2">The sequence shown here is derived from an EMBL/GenBank/DDBJ whole genome shotgun (WGS) entry which is preliminary data.</text>
</comment>
<dbReference type="GeneID" id="81391664"/>
<protein>
    <submittedName>
        <fullName evidence="2">Uncharacterized protein</fullName>
    </submittedName>
</protein>
<keyword evidence="1" id="KW-0812">Transmembrane</keyword>
<gene>
    <name evidence="2" type="ORF">NUU61_001914</name>
</gene>
<dbReference type="OrthoDB" id="40134at2759"/>
<proteinExistence type="predicted"/>
<sequence length="177" mass="18916">MSETLANLKPERQLPVASRRKPQIRALARTKICQFEWKKPGRDRCVSFSHIGVITRDRPAAAPQTDDFDLGYRAIGSAGTTVKRVTYGIALPGLVISGWSGTWLGCTVGMAAISFILACAIPIFNYVLALVGSLCCAPLATSLLGWLWLLPHGPYRTGNSFPPDGPVCGACADNSGP</sequence>
<keyword evidence="1" id="KW-1133">Transmembrane helix</keyword>
<dbReference type="EMBL" id="JAPMSZ010000004">
    <property type="protein sequence ID" value="KAJ5104567.1"/>
    <property type="molecule type" value="Genomic_DNA"/>
</dbReference>
<name>A0A9W9KGT3_9EURO</name>
<reference evidence="2" key="1">
    <citation type="submission" date="2022-11" db="EMBL/GenBank/DDBJ databases">
        <authorList>
            <person name="Petersen C."/>
        </authorList>
    </citation>
    <scope>NUCLEOTIDE SEQUENCE</scope>
    <source>
        <strain evidence="2">IBT 34128</strain>
    </source>
</reference>
<keyword evidence="1" id="KW-0472">Membrane</keyword>
<accession>A0A9W9KGT3</accession>
<evidence type="ECO:0000313" key="3">
    <source>
        <dbReference type="Proteomes" id="UP001141434"/>
    </source>
</evidence>
<evidence type="ECO:0000313" key="2">
    <source>
        <dbReference type="EMBL" id="KAJ5104567.1"/>
    </source>
</evidence>
<dbReference type="Proteomes" id="UP001141434">
    <property type="component" value="Unassembled WGS sequence"/>
</dbReference>
<feature type="transmembrane region" description="Helical" evidence="1">
    <location>
        <begin position="130"/>
        <end position="150"/>
    </location>
</feature>
<organism evidence="2 3">
    <name type="scientific">Penicillium alfredii</name>
    <dbReference type="NCBI Taxonomy" id="1506179"/>
    <lineage>
        <taxon>Eukaryota</taxon>
        <taxon>Fungi</taxon>
        <taxon>Dikarya</taxon>
        <taxon>Ascomycota</taxon>
        <taxon>Pezizomycotina</taxon>
        <taxon>Eurotiomycetes</taxon>
        <taxon>Eurotiomycetidae</taxon>
        <taxon>Eurotiales</taxon>
        <taxon>Aspergillaceae</taxon>
        <taxon>Penicillium</taxon>
    </lineage>
</organism>